<evidence type="ECO:0000256" key="1">
    <source>
        <dbReference type="ARBA" id="ARBA00004561"/>
    </source>
</evidence>
<name>A0A1C4GFJ3_9ENTR</name>
<evidence type="ECO:0000313" key="6">
    <source>
        <dbReference type="EMBL" id="SCC66916.1"/>
    </source>
</evidence>
<comment type="subcellular location">
    <subcellularLocation>
        <location evidence="1">Fimbrium</location>
    </subcellularLocation>
</comment>
<dbReference type="InterPro" id="IPR036937">
    <property type="entry name" value="Adhesion_dom_fimbrial_sf"/>
</dbReference>
<evidence type="ECO:0000313" key="7">
    <source>
        <dbReference type="Proteomes" id="UP000198515"/>
    </source>
</evidence>
<organism evidence="6 7">
    <name type="scientific">Kosakonia oryziphila</name>
    <dbReference type="NCBI Taxonomy" id="1005667"/>
    <lineage>
        <taxon>Bacteria</taxon>
        <taxon>Pseudomonadati</taxon>
        <taxon>Pseudomonadota</taxon>
        <taxon>Gammaproteobacteria</taxon>
        <taxon>Enterobacterales</taxon>
        <taxon>Enterobacteriaceae</taxon>
        <taxon>Kosakonia</taxon>
    </lineage>
</organism>
<keyword evidence="5" id="KW-0472">Membrane</keyword>
<evidence type="ECO:0000256" key="4">
    <source>
        <dbReference type="ARBA" id="ARBA00023263"/>
    </source>
</evidence>
<keyword evidence="7" id="KW-1185">Reference proteome</keyword>
<keyword evidence="5" id="KW-1133">Transmembrane helix</keyword>
<evidence type="ECO:0000256" key="2">
    <source>
        <dbReference type="ARBA" id="ARBA00006671"/>
    </source>
</evidence>
<dbReference type="PANTHER" id="PTHR33420:SF3">
    <property type="entry name" value="FIMBRIAL SUBUNIT ELFA"/>
    <property type="match status" value="1"/>
</dbReference>
<evidence type="ECO:0000256" key="3">
    <source>
        <dbReference type="ARBA" id="ARBA00022729"/>
    </source>
</evidence>
<feature type="transmembrane region" description="Helical" evidence="5">
    <location>
        <begin position="24"/>
        <end position="46"/>
    </location>
</feature>
<evidence type="ECO:0000256" key="5">
    <source>
        <dbReference type="SAM" id="Phobius"/>
    </source>
</evidence>
<comment type="similarity">
    <text evidence="2">Belongs to the fimbrial protein family.</text>
</comment>
<dbReference type="Gene3D" id="2.60.40.1090">
    <property type="entry name" value="Fimbrial-type adhesion domain"/>
    <property type="match status" value="1"/>
</dbReference>
<keyword evidence="5" id="KW-0812">Transmembrane</keyword>
<gene>
    <name evidence="6" type="ORF">GA0061070_106512</name>
</gene>
<protein>
    <submittedName>
        <fullName evidence="6">Pilin (Type 1 fimbria component protein)</fullName>
    </submittedName>
</protein>
<dbReference type="SUPFAM" id="SSF49401">
    <property type="entry name" value="Bacterial adhesins"/>
    <property type="match status" value="1"/>
</dbReference>
<dbReference type="EMBL" id="FMBC01000065">
    <property type="protein sequence ID" value="SCC66916.1"/>
    <property type="molecule type" value="Genomic_DNA"/>
</dbReference>
<dbReference type="GO" id="GO:0043709">
    <property type="term" value="P:cell adhesion involved in single-species biofilm formation"/>
    <property type="evidence" value="ECO:0007669"/>
    <property type="project" value="TreeGrafter"/>
</dbReference>
<dbReference type="AlphaFoldDB" id="A0A1C4GFJ3"/>
<keyword evidence="4" id="KW-0281">Fimbrium</keyword>
<accession>A0A1C4GFJ3</accession>
<dbReference type="RefSeq" id="WP_090138477.1">
    <property type="nucleotide sequence ID" value="NZ_FMBC01000065.1"/>
</dbReference>
<dbReference type="PANTHER" id="PTHR33420">
    <property type="entry name" value="FIMBRIAL SUBUNIT ELFA-RELATED"/>
    <property type="match status" value="1"/>
</dbReference>
<dbReference type="Proteomes" id="UP000198515">
    <property type="component" value="Unassembled WGS sequence"/>
</dbReference>
<dbReference type="InterPro" id="IPR050263">
    <property type="entry name" value="Bact_Fimbrial_Adh_Pro"/>
</dbReference>
<proteinExistence type="inferred from homology"/>
<sequence>MYRKIQQTYAAVVQRCTREQRETFIFTEIIVLSVFLFFPATASAVVNVTVNETIVPDHCEVSLSGLDAVDSLDWGNLSSESLSTPGAVSDVKTFNLSLTKCGNSYGSTVPTITVSGTAVGASSTSAEYLFRQPNSVAQGIGFILRFNDTSVTWIGGGKDPNLKNGTIISPSGGELTLPGTWKSGTPIPIAVALSTGDLNRQLAGYVQGSVTFTFEYK</sequence>
<dbReference type="OrthoDB" id="6463632at2"/>
<keyword evidence="3" id="KW-0732">Signal</keyword>
<dbReference type="InterPro" id="IPR008966">
    <property type="entry name" value="Adhesion_dom_sf"/>
</dbReference>
<dbReference type="GO" id="GO:0009289">
    <property type="term" value="C:pilus"/>
    <property type="evidence" value="ECO:0007669"/>
    <property type="project" value="UniProtKB-SubCell"/>
</dbReference>
<reference evidence="7" key="1">
    <citation type="submission" date="2016-08" db="EMBL/GenBank/DDBJ databases">
        <authorList>
            <person name="Varghese N."/>
            <person name="Submissions Spin"/>
        </authorList>
    </citation>
    <scope>NUCLEOTIDE SEQUENCE [LARGE SCALE GENOMIC DNA]</scope>
    <source>
        <strain evidence="7">REICA_142</strain>
    </source>
</reference>